<sequence length="358" mass="40665">MNTLSRYLSSEILKGTLLIFAVLLGLFAFFDVINQLDDMGKGNYKLHYVFLFVGLSLPAHVYELFPVAVLIGSLFTLSTLSSNSEYTIIRASGVSTFGVVRYLLPAGLLMALLTFAFGEYIAPPAERAANQLRLQATNSVVAQEFRSGLWVKDDRHFINVRQVLPDNTLRDLRVYTFDDRYNLKSILNAGEGKHQSDGRWRLTGITETQFFGSQQVSVVKRSERAWESVLTPSVLSILLVVPEHMPVEDLWNYIRHLEENKQKSSRYEIALWSKLLYPLVSVCMMLLALPFSQTQRRSSNVGLKLFLGIMLGLVFHFINSLFKHLGLLYDWNPLLSAGFPSLIVVLLGTGMLWYQERR</sequence>
<evidence type="ECO:0000313" key="7">
    <source>
        <dbReference type="EMBL" id="MBB5018380.1"/>
    </source>
</evidence>
<evidence type="ECO:0000313" key="8">
    <source>
        <dbReference type="Proteomes" id="UP000575898"/>
    </source>
</evidence>
<evidence type="ECO:0000256" key="3">
    <source>
        <dbReference type="ARBA" id="ARBA00022692"/>
    </source>
</evidence>
<dbReference type="AlphaFoldDB" id="A0A840MIZ3"/>
<evidence type="ECO:0000256" key="6">
    <source>
        <dbReference type="SAM" id="Phobius"/>
    </source>
</evidence>
<dbReference type="RefSeq" id="WP_184037566.1">
    <property type="nucleotide sequence ID" value="NZ_JACHHY010000008.1"/>
</dbReference>
<accession>A0A840MIZ3</accession>
<dbReference type="Proteomes" id="UP000575898">
    <property type="component" value="Unassembled WGS sequence"/>
</dbReference>
<feature type="transmembrane region" description="Helical" evidence="6">
    <location>
        <begin position="334"/>
        <end position="354"/>
    </location>
</feature>
<feature type="transmembrane region" description="Helical" evidence="6">
    <location>
        <begin position="46"/>
        <end position="75"/>
    </location>
</feature>
<feature type="transmembrane region" description="Helical" evidence="6">
    <location>
        <begin position="269"/>
        <end position="289"/>
    </location>
</feature>
<organism evidence="7 8">
    <name type="scientific">Chitinivorax tropicus</name>
    <dbReference type="NCBI Taxonomy" id="714531"/>
    <lineage>
        <taxon>Bacteria</taxon>
        <taxon>Pseudomonadati</taxon>
        <taxon>Pseudomonadota</taxon>
        <taxon>Betaproteobacteria</taxon>
        <taxon>Chitinivorax</taxon>
    </lineage>
</organism>
<keyword evidence="5 6" id="KW-0472">Membrane</keyword>
<name>A0A840MIZ3_9PROT</name>
<feature type="transmembrane region" description="Helical" evidence="6">
    <location>
        <begin position="12"/>
        <end position="34"/>
    </location>
</feature>
<dbReference type="PANTHER" id="PTHR33529:SF2">
    <property type="entry name" value="LIPOPOLYSACCHARIDE EXPORT SYSTEM PERMEASE PROTEIN LPTG"/>
    <property type="match status" value="1"/>
</dbReference>
<feature type="transmembrane region" description="Helical" evidence="6">
    <location>
        <begin position="301"/>
        <end position="322"/>
    </location>
</feature>
<dbReference type="GO" id="GO:0043190">
    <property type="term" value="C:ATP-binding cassette (ABC) transporter complex"/>
    <property type="evidence" value="ECO:0007669"/>
    <property type="project" value="InterPro"/>
</dbReference>
<evidence type="ECO:0000256" key="4">
    <source>
        <dbReference type="ARBA" id="ARBA00022989"/>
    </source>
</evidence>
<evidence type="ECO:0000256" key="2">
    <source>
        <dbReference type="ARBA" id="ARBA00022475"/>
    </source>
</evidence>
<keyword evidence="3 6" id="KW-0812">Transmembrane</keyword>
<evidence type="ECO:0000256" key="1">
    <source>
        <dbReference type="ARBA" id="ARBA00004651"/>
    </source>
</evidence>
<reference evidence="7 8" key="1">
    <citation type="submission" date="2020-08" db="EMBL/GenBank/DDBJ databases">
        <title>Genomic Encyclopedia of Type Strains, Phase IV (KMG-IV): sequencing the most valuable type-strain genomes for metagenomic binning, comparative biology and taxonomic classification.</title>
        <authorList>
            <person name="Goeker M."/>
        </authorList>
    </citation>
    <scope>NUCLEOTIDE SEQUENCE [LARGE SCALE GENOMIC DNA]</scope>
    <source>
        <strain evidence="7 8">DSM 27165</strain>
    </source>
</reference>
<keyword evidence="4 6" id="KW-1133">Transmembrane helix</keyword>
<keyword evidence="8" id="KW-1185">Reference proteome</keyword>
<feature type="transmembrane region" description="Helical" evidence="6">
    <location>
        <begin position="102"/>
        <end position="122"/>
    </location>
</feature>
<dbReference type="InterPro" id="IPR030923">
    <property type="entry name" value="LptG"/>
</dbReference>
<protein>
    <submittedName>
        <fullName evidence="7">Lipopolysaccharide export system permease protein</fullName>
    </submittedName>
</protein>
<evidence type="ECO:0000256" key="5">
    <source>
        <dbReference type="ARBA" id="ARBA00023136"/>
    </source>
</evidence>
<comment type="subcellular location">
    <subcellularLocation>
        <location evidence="1">Cell membrane</location>
        <topology evidence="1">Multi-pass membrane protein</topology>
    </subcellularLocation>
</comment>
<dbReference type="GO" id="GO:0055085">
    <property type="term" value="P:transmembrane transport"/>
    <property type="evidence" value="ECO:0007669"/>
    <property type="project" value="InterPro"/>
</dbReference>
<dbReference type="GO" id="GO:0015920">
    <property type="term" value="P:lipopolysaccharide transport"/>
    <property type="evidence" value="ECO:0007669"/>
    <property type="project" value="TreeGrafter"/>
</dbReference>
<keyword evidence="2" id="KW-1003">Cell membrane</keyword>
<dbReference type="Pfam" id="PF03739">
    <property type="entry name" value="LptF_LptG"/>
    <property type="match status" value="1"/>
</dbReference>
<comment type="caution">
    <text evidence="7">The sequence shown here is derived from an EMBL/GenBank/DDBJ whole genome shotgun (WGS) entry which is preliminary data.</text>
</comment>
<dbReference type="EMBL" id="JACHHY010000008">
    <property type="protein sequence ID" value="MBB5018380.1"/>
    <property type="molecule type" value="Genomic_DNA"/>
</dbReference>
<proteinExistence type="predicted"/>
<dbReference type="InterPro" id="IPR005495">
    <property type="entry name" value="LptG/LptF_permease"/>
</dbReference>
<dbReference type="NCBIfam" id="TIGR04408">
    <property type="entry name" value="LptG_lptG"/>
    <property type="match status" value="1"/>
</dbReference>
<dbReference type="PANTHER" id="PTHR33529">
    <property type="entry name" value="SLR0882 PROTEIN-RELATED"/>
    <property type="match status" value="1"/>
</dbReference>
<gene>
    <name evidence="7" type="ORF">HNQ59_001668</name>
</gene>